<evidence type="ECO:0000313" key="3">
    <source>
        <dbReference type="Proteomes" id="UP000683360"/>
    </source>
</evidence>
<evidence type="ECO:0000256" key="1">
    <source>
        <dbReference type="SAM" id="SignalP"/>
    </source>
</evidence>
<keyword evidence="1" id="KW-0732">Signal</keyword>
<dbReference type="InterPro" id="IPR039051">
    <property type="entry name" value="SE-CTX-like"/>
</dbReference>
<reference evidence="2" key="1">
    <citation type="submission" date="2021-03" db="EMBL/GenBank/DDBJ databases">
        <authorList>
            <person name="Bekaert M."/>
        </authorList>
    </citation>
    <scope>NUCLEOTIDE SEQUENCE</scope>
</reference>
<feature type="chain" id="PRO_5035911507" evidence="1">
    <location>
        <begin position="17"/>
        <end position="429"/>
    </location>
</feature>
<dbReference type="Proteomes" id="UP000683360">
    <property type="component" value="Unassembled WGS sequence"/>
</dbReference>
<comment type="caution">
    <text evidence="2">The sequence shown here is derived from an EMBL/GenBank/DDBJ whole genome shotgun (WGS) entry which is preliminary data.</text>
</comment>
<organism evidence="2 3">
    <name type="scientific">Mytilus edulis</name>
    <name type="common">Blue mussel</name>
    <dbReference type="NCBI Taxonomy" id="6550"/>
    <lineage>
        <taxon>Eukaryota</taxon>
        <taxon>Metazoa</taxon>
        <taxon>Spiralia</taxon>
        <taxon>Lophotrochozoa</taxon>
        <taxon>Mollusca</taxon>
        <taxon>Bivalvia</taxon>
        <taxon>Autobranchia</taxon>
        <taxon>Pteriomorphia</taxon>
        <taxon>Mytilida</taxon>
        <taxon>Mytiloidea</taxon>
        <taxon>Mytilidae</taxon>
        <taxon>Mytilinae</taxon>
        <taxon>Mytilus</taxon>
    </lineage>
</organism>
<name>A0A8S3VJ24_MYTED</name>
<feature type="signal peptide" evidence="1">
    <location>
        <begin position="1"/>
        <end position="16"/>
    </location>
</feature>
<sequence length="429" mass="48265">MKLLLVLVLCVTCLHAKDAKEKKSTTTDNIINGLNAGKSIAEVIATSKALPNVLTEVAKSVVPFLGAVAPFLSFVFTFIPTGPSPELLAIRKLHKDIDTRFDQVDVKFDDVKRLINWSTVKVQFSDIEQKINAVYRKYIEMYQAPSNALNGEKTLFISNYESDFQNSGIKLYDGVMNAGNVFGEGLLVPCMKFTEYDRGKCGTFSSGILKLLVRAVELELAYLQLKGLSANVVYHTQQWKSRFDHVRSAMSHADYTIAAKYHDQSTIDIDRYALDHPGNKMNNHDWANNMYNILTNKYYWRDWMVISYKDVTGGDKHWNKICGGYGKFRNHGRNILIASVDKMKRHLDMSKAKAVVNAVQDHIPAGFNNLLFPIDSHSAFETFPAEVKDHCSPYVARGVIANGAAPTYKASPSRLVLRNEKFNHIHVFG</sequence>
<protein>
    <submittedName>
        <fullName evidence="2">Uncharacterized protein</fullName>
    </submittedName>
</protein>
<proteinExistence type="predicted"/>
<dbReference type="EMBL" id="CAJPWZ010003297">
    <property type="protein sequence ID" value="CAG2256244.1"/>
    <property type="molecule type" value="Genomic_DNA"/>
</dbReference>
<dbReference type="AlphaFoldDB" id="A0A8S3VJ24"/>
<accession>A0A8S3VJ24</accession>
<dbReference type="PANTHER" id="PTHR40472:SF6">
    <property type="entry name" value="RICIN B-TYPE LECTIN DOMAIN-CONTAINING PROTEIN"/>
    <property type="match status" value="1"/>
</dbReference>
<gene>
    <name evidence="2" type="ORF">MEDL_67621</name>
</gene>
<keyword evidence="3" id="KW-1185">Reference proteome</keyword>
<evidence type="ECO:0000313" key="2">
    <source>
        <dbReference type="EMBL" id="CAG2256244.1"/>
    </source>
</evidence>
<dbReference type="PANTHER" id="PTHR40472">
    <property type="entry name" value="RICIN B-TYPE LECTIN DOMAIN-CONTAINING PROTEIN"/>
    <property type="match status" value="1"/>
</dbReference>
<dbReference type="OrthoDB" id="6056206at2759"/>